<dbReference type="PANTHER" id="PTHR48475">
    <property type="entry name" value="RIBONUCLEASE H"/>
    <property type="match status" value="1"/>
</dbReference>
<evidence type="ECO:0000313" key="2">
    <source>
        <dbReference type="EMBL" id="KAL0354230.1"/>
    </source>
</evidence>
<dbReference type="AlphaFoldDB" id="A0AAW2PDN8"/>
<proteinExistence type="predicted"/>
<evidence type="ECO:0000259" key="1">
    <source>
        <dbReference type="PROSITE" id="PS50879"/>
    </source>
</evidence>
<dbReference type="InterPro" id="IPR002156">
    <property type="entry name" value="RNaseH_domain"/>
</dbReference>
<dbReference type="Gene3D" id="3.30.420.10">
    <property type="entry name" value="Ribonuclease H-like superfamily/Ribonuclease H"/>
    <property type="match status" value="1"/>
</dbReference>
<dbReference type="InterPro" id="IPR036397">
    <property type="entry name" value="RNaseH_sf"/>
</dbReference>
<dbReference type="PROSITE" id="PS50879">
    <property type="entry name" value="RNASE_H_1"/>
    <property type="match status" value="1"/>
</dbReference>
<comment type="caution">
    <text evidence="2">The sequence shown here is derived from an EMBL/GenBank/DDBJ whole genome shotgun (WGS) entry which is preliminary data.</text>
</comment>
<dbReference type="PANTHER" id="PTHR48475:SF2">
    <property type="entry name" value="RIBONUCLEASE H"/>
    <property type="match status" value="1"/>
</dbReference>
<protein>
    <recommendedName>
        <fullName evidence="1">RNase H type-1 domain-containing protein</fullName>
    </recommendedName>
</protein>
<organism evidence="2">
    <name type="scientific">Sesamum angustifolium</name>
    <dbReference type="NCBI Taxonomy" id="2727405"/>
    <lineage>
        <taxon>Eukaryota</taxon>
        <taxon>Viridiplantae</taxon>
        <taxon>Streptophyta</taxon>
        <taxon>Embryophyta</taxon>
        <taxon>Tracheophyta</taxon>
        <taxon>Spermatophyta</taxon>
        <taxon>Magnoliopsida</taxon>
        <taxon>eudicotyledons</taxon>
        <taxon>Gunneridae</taxon>
        <taxon>Pentapetalae</taxon>
        <taxon>asterids</taxon>
        <taxon>lamiids</taxon>
        <taxon>Lamiales</taxon>
        <taxon>Pedaliaceae</taxon>
        <taxon>Sesamum</taxon>
    </lineage>
</organism>
<dbReference type="SUPFAM" id="SSF53098">
    <property type="entry name" value="Ribonuclease H-like"/>
    <property type="match status" value="1"/>
</dbReference>
<gene>
    <name evidence="2" type="ORF">Sangu_1004300</name>
</gene>
<dbReference type="GO" id="GO:0004523">
    <property type="term" value="F:RNA-DNA hybrid ribonuclease activity"/>
    <property type="evidence" value="ECO:0007669"/>
    <property type="project" value="InterPro"/>
</dbReference>
<reference evidence="2" key="1">
    <citation type="submission" date="2020-06" db="EMBL/GenBank/DDBJ databases">
        <authorList>
            <person name="Li T."/>
            <person name="Hu X."/>
            <person name="Zhang T."/>
            <person name="Song X."/>
            <person name="Zhang H."/>
            <person name="Dai N."/>
            <person name="Sheng W."/>
            <person name="Hou X."/>
            <person name="Wei L."/>
        </authorList>
    </citation>
    <scope>NUCLEOTIDE SEQUENCE</scope>
    <source>
        <strain evidence="2">G01</strain>
        <tissue evidence="2">Leaf</tissue>
    </source>
</reference>
<sequence length="370" mass="42287">MVLTNHLLKRVLAEPNISGKMVKWAVELSEYGIEYRPRPAIEAQALVNFVIEMTDEEGEHKQQRWKLFIDGSSTLQGSEAAVTLETPQGEKNQYALRFNFNASNNEAEYEALLAGAKLAQAAGAKYLRAYSDSQLVLNQVRGDYEAKGEKMVQYLNLIRTLCQKFENFELQCVPQSNNKEANQLAKLASSLKAVKGRKIILSKQEYSEIEEAAKEVLVSTSKPCWKDVIEAYLTTGSLPLDKRKPDQYIRKQPFHHDMRKVIQKGFLTTILEVSRPRKSEAHLKGSPRRKLRESLRGEITSRQDLAARLLPAIHSKRRLEYGEALQKIFDSVRSSKRPFVFLLHQTFISYRKNHSPFHKSHGEKSIGDRD</sequence>
<feature type="domain" description="RNase H type-1" evidence="1">
    <location>
        <begin position="61"/>
        <end position="194"/>
    </location>
</feature>
<accession>A0AAW2PDN8</accession>
<dbReference type="InterPro" id="IPR012337">
    <property type="entry name" value="RNaseH-like_sf"/>
</dbReference>
<name>A0AAW2PDN8_9LAMI</name>
<dbReference type="CDD" id="cd09279">
    <property type="entry name" value="RNase_HI_like"/>
    <property type="match status" value="1"/>
</dbReference>
<dbReference type="Pfam" id="PF13456">
    <property type="entry name" value="RVT_3"/>
    <property type="match status" value="1"/>
</dbReference>
<dbReference type="GO" id="GO:0003676">
    <property type="term" value="F:nucleic acid binding"/>
    <property type="evidence" value="ECO:0007669"/>
    <property type="project" value="InterPro"/>
</dbReference>
<reference evidence="2" key="2">
    <citation type="journal article" date="2024" name="Plant">
        <title>Genomic evolution and insights into agronomic trait innovations of Sesamum species.</title>
        <authorList>
            <person name="Miao H."/>
            <person name="Wang L."/>
            <person name="Qu L."/>
            <person name="Liu H."/>
            <person name="Sun Y."/>
            <person name="Le M."/>
            <person name="Wang Q."/>
            <person name="Wei S."/>
            <person name="Zheng Y."/>
            <person name="Lin W."/>
            <person name="Duan Y."/>
            <person name="Cao H."/>
            <person name="Xiong S."/>
            <person name="Wang X."/>
            <person name="Wei L."/>
            <person name="Li C."/>
            <person name="Ma Q."/>
            <person name="Ju M."/>
            <person name="Zhao R."/>
            <person name="Li G."/>
            <person name="Mu C."/>
            <person name="Tian Q."/>
            <person name="Mei H."/>
            <person name="Zhang T."/>
            <person name="Gao T."/>
            <person name="Zhang H."/>
        </authorList>
    </citation>
    <scope>NUCLEOTIDE SEQUENCE</scope>
    <source>
        <strain evidence="2">G01</strain>
    </source>
</reference>
<dbReference type="EMBL" id="JACGWK010000005">
    <property type="protein sequence ID" value="KAL0354230.1"/>
    <property type="molecule type" value="Genomic_DNA"/>
</dbReference>